<dbReference type="SMART" id="SM00871">
    <property type="entry name" value="AraC_E_bind"/>
    <property type="match status" value="1"/>
</dbReference>
<evidence type="ECO:0000313" key="3">
    <source>
        <dbReference type="Proteomes" id="UP000597444"/>
    </source>
</evidence>
<proteinExistence type="predicted"/>
<comment type="caution">
    <text evidence="2">The sequence shown here is derived from an EMBL/GenBank/DDBJ whole genome shotgun (WGS) entry which is preliminary data.</text>
</comment>
<reference evidence="2" key="1">
    <citation type="submission" date="2020-10" db="EMBL/GenBank/DDBJ databases">
        <title>Taxonomic study of unclassified bacteria belonging to the class Ktedonobacteria.</title>
        <authorList>
            <person name="Yabe S."/>
            <person name="Wang C.M."/>
            <person name="Zheng Y."/>
            <person name="Sakai Y."/>
            <person name="Cavaletti L."/>
            <person name="Monciardini P."/>
            <person name="Donadio S."/>
        </authorList>
    </citation>
    <scope>NUCLEOTIDE SEQUENCE</scope>
    <source>
        <strain evidence="2">ID150040</strain>
    </source>
</reference>
<dbReference type="InterPro" id="IPR050908">
    <property type="entry name" value="SmbC-like"/>
</dbReference>
<dbReference type="PANTHER" id="PTHR40055">
    <property type="entry name" value="TRANSCRIPTIONAL REGULATOR YGIV-RELATED"/>
    <property type="match status" value="1"/>
</dbReference>
<organism evidence="2 3">
    <name type="scientific">Reticulibacter mediterranei</name>
    <dbReference type="NCBI Taxonomy" id="2778369"/>
    <lineage>
        <taxon>Bacteria</taxon>
        <taxon>Bacillati</taxon>
        <taxon>Chloroflexota</taxon>
        <taxon>Ktedonobacteria</taxon>
        <taxon>Ktedonobacterales</taxon>
        <taxon>Reticulibacteraceae</taxon>
        <taxon>Reticulibacter</taxon>
    </lineage>
</organism>
<dbReference type="InterPro" id="IPR029442">
    <property type="entry name" value="GyrI-like"/>
</dbReference>
<accession>A0A8J3IPP6</accession>
<dbReference type="PANTHER" id="PTHR40055:SF1">
    <property type="entry name" value="TRANSCRIPTIONAL REGULATOR YGIV-RELATED"/>
    <property type="match status" value="1"/>
</dbReference>
<name>A0A8J3IPP6_9CHLR</name>
<dbReference type="AlphaFoldDB" id="A0A8J3IPP6"/>
<dbReference type="InterPro" id="IPR011256">
    <property type="entry name" value="Reg_factor_effector_dom_sf"/>
</dbReference>
<sequence>MLYTLDTRTILPRAMAYIRAFCTPDTFPSLLAQTRLELLSHLSTQGVGTSGPTFVRYYQIDEQQLDVEVGVLLAQPIDETDTIHIGELPGGLVALARHIGPYSELGKLYVAMQDWVEQQGYVLAGAPWEIYWTDPQDEASSGRWKADVIWPVK</sequence>
<dbReference type="Pfam" id="PF06445">
    <property type="entry name" value="GyrI-like"/>
    <property type="match status" value="1"/>
</dbReference>
<keyword evidence="3" id="KW-1185">Reference proteome</keyword>
<feature type="domain" description="AraC effector-binding" evidence="1">
    <location>
        <begin position="1"/>
        <end position="153"/>
    </location>
</feature>
<evidence type="ECO:0000313" key="2">
    <source>
        <dbReference type="EMBL" id="GHO94722.1"/>
    </source>
</evidence>
<dbReference type="RefSeq" id="WP_220205437.1">
    <property type="nucleotide sequence ID" value="NZ_BNJK01000001.1"/>
</dbReference>
<evidence type="ECO:0000259" key="1">
    <source>
        <dbReference type="SMART" id="SM00871"/>
    </source>
</evidence>
<dbReference type="InterPro" id="IPR010499">
    <property type="entry name" value="AraC_E-bd"/>
</dbReference>
<dbReference type="EMBL" id="BNJK01000001">
    <property type="protein sequence ID" value="GHO94722.1"/>
    <property type="molecule type" value="Genomic_DNA"/>
</dbReference>
<dbReference type="Proteomes" id="UP000597444">
    <property type="component" value="Unassembled WGS sequence"/>
</dbReference>
<protein>
    <recommendedName>
        <fullName evidence="1">AraC effector-binding domain-containing protein</fullName>
    </recommendedName>
</protein>
<dbReference type="SUPFAM" id="SSF55136">
    <property type="entry name" value="Probable bacterial effector-binding domain"/>
    <property type="match status" value="1"/>
</dbReference>
<dbReference type="Gene3D" id="3.20.80.10">
    <property type="entry name" value="Regulatory factor, effector binding domain"/>
    <property type="match status" value="1"/>
</dbReference>
<gene>
    <name evidence="2" type="ORF">KSF_047700</name>
</gene>